<reference evidence="5 6" key="1">
    <citation type="journal article" name="Sci. Rep.">
        <title>Genome-scale phylogenetic analyses confirm Olpidium as the closest living zoosporic fungus to the non-flagellated, terrestrial fungi.</title>
        <authorList>
            <person name="Chang Y."/>
            <person name="Rochon D."/>
            <person name="Sekimoto S."/>
            <person name="Wang Y."/>
            <person name="Chovatia M."/>
            <person name="Sandor L."/>
            <person name="Salamov A."/>
            <person name="Grigoriev I.V."/>
            <person name="Stajich J.E."/>
            <person name="Spatafora J.W."/>
        </authorList>
    </citation>
    <scope>NUCLEOTIDE SEQUENCE [LARGE SCALE GENOMIC DNA]</scope>
    <source>
        <strain evidence="5">S191</strain>
    </source>
</reference>
<dbReference type="GO" id="GO:0003723">
    <property type="term" value="F:RNA binding"/>
    <property type="evidence" value="ECO:0007669"/>
    <property type="project" value="UniProtKB-KW"/>
</dbReference>
<evidence type="ECO:0000256" key="2">
    <source>
        <dbReference type="SAM" id="MobiDB-lite"/>
    </source>
</evidence>
<protein>
    <recommendedName>
        <fullName evidence="1">RNA-dependent RNA polymerase</fullName>
        <ecNumber evidence="1">2.7.7.48</ecNumber>
    </recommendedName>
</protein>
<dbReference type="GO" id="GO:0030422">
    <property type="term" value="P:siRNA processing"/>
    <property type="evidence" value="ECO:0007669"/>
    <property type="project" value="TreeGrafter"/>
</dbReference>
<keyword evidence="1" id="KW-0696">RNA-directed RNA polymerase</keyword>
<evidence type="ECO:0000313" key="6">
    <source>
        <dbReference type="Proteomes" id="UP000673691"/>
    </source>
</evidence>
<comment type="catalytic activity">
    <reaction evidence="1">
        <text>RNA(n) + a ribonucleoside 5'-triphosphate = RNA(n+1) + diphosphate</text>
        <dbReference type="Rhea" id="RHEA:21248"/>
        <dbReference type="Rhea" id="RHEA-COMP:14527"/>
        <dbReference type="Rhea" id="RHEA-COMP:17342"/>
        <dbReference type="ChEBI" id="CHEBI:33019"/>
        <dbReference type="ChEBI" id="CHEBI:61557"/>
        <dbReference type="ChEBI" id="CHEBI:140395"/>
        <dbReference type="EC" id="2.7.7.48"/>
    </reaction>
</comment>
<comment type="caution">
    <text evidence="5">The sequence shown here is derived from an EMBL/GenBank/DDBJ whole genome shotgun (WGS) entry which is preliminary data.</text>
</comment>
<dbReference type="EMBL" id="JAEFCI010011074">
    <property type="protein sequence ID" value="KAG5456839.1"/>
    <property type="molecule type" value="Genomic_DNA"/>
</dbReference>
<feature type="chain" id="PRO_5034024725" description="RNA-dependent RNA polymerase" evidence="3">
    <location>
        <begin position="26"/>
        <end position="646"/>
    </location>
</feature>
<feature type="signal peptide" evidence="3">
    <location>
        <begin position="1"/>
        <end position="25"/>
    </location>
</feature>
<evidence type="ECO:0000313" key="5">
    <source>
        <dbReference type="EMBL" id="KAG5456839.1"/>
    </source>
</evidence>
<dbReference type="Proteomes" id="UP000673691">
    <property type="component" value="Unassembled WGS sequence"/>
</dbReference>
<feature type="compositionally biased region" description="Basic residues" evidence="2">
    <location>
        <begin position="33"/>
        <end position="48"/>
    </location>
</feature>
<feature type="compositionally biased region" description="Polar residues" evidence="2">
    <location>
        <begin position="176"/>
        <end position="189"/>
    </location>
</feature>
<proteinExistence type="inferred from homology"/>
<feature type="domain" description="RDRP core" evidence="4">
    <location>
        <begin position="305"/>
        <end position="624"/>
    </location>
</feature>
<dbReference type="AlphaFoldDB" id="A0A8H7ZP14"/>
<dbReference type="EC" id="2.7.7.48" evidence="1"/>
<feature type="region of interest" description="Disordered" evidence="2">
    <location>
        <begin position="27"/>
        <end position="133"/>
    </location>
</feature>
<keyword evidence="3" id="KW-0732">Signal</keyword>
<keyword evidence="1" id="KW-0694">RNA-binding</keyword>
<dbReference type="PANTHER" id="PTHR23079">
    <property type="entry name" value="RNA-DEPENDENT RNA POLYMERASE"/>
    <property type="match status" value="1"/>
</dbReference>
<feature type="region of interest" description="Disordered" evidence="2">
    <location>
        <begin position="165"/>
        <end position="193"/>
    </location>
</feature>
<dbReference type="Pfam" id="PF05183">
    <property type="entry name" value="RdRP"/>
    <property type="match status" value="1"/>
</dbReference>
<gene>
    <name evidence="5" type="ORF">BJ554DRAFT_3305</name>
</gene>
<feature type="compositionally biased region" description="Basic and acidic residues" evidence="2">
    <location>
        <begin position="89"/>
        <end position="108"/>
    </location>
</feature>
<keyword evidence="1" id="KW-0808">Transferase</keyword>
<evidence type="ECO:0000256" key="3">
    <source>
        <dbReference type="SAM" id="SignalP"/>
    </source>
</evidence>
<feature type="non-terminal residue" evidence="5">
    <location>
        <position position="1"/>
    </location>
</feature>
<keyword evidence="1" id="KW-0548">Nucleotidyltransferase</keyword>
<dbReference type="OrthoDB" id="10055769at2759"/>
<name>A0A8H7ZP14_9FUNG</name>
<organism evidence="5 6">
    <name type="scientific">Olpidium bornovanus</name>
    <dbReference type="NCBI Taxonomy" id="278681"/>
    <lineage>
        <taxon>Eukaryota</taxon>
        <taxon>Fungi</taxon>
        <taxon>Fungi incertae sedis</taxon>
        <taxon>Olpidiomycota</taxon>
        <taxon>Olpidiomycotina</taxon>
        <taxon>Olpidiomycetes</taxon>
        <taxon>Olpidiales</taxon>
        <taxon>Olpidiaceae</taxon>
        <taxon>Olpidium</taxon>
    </lineage>
</organism>
<evidence type="ECO:0000256" key="1">
    <source>
        <dbReference type="RuleBase" id="RU363098"/>
    </source>
</evidence>
<accession>A0A8H7ZP14</accession>
<dbReference type="GO" id="GO:0031380">
    <property type="term" value="C:nuclear RNA-directed RNA polymerase complex"/>
    <property type="evidence" value="ECO:0007669"/>
    <property type="project" value="TreeGrafter"/>
</dbReference>
<keyword evidence="6" id="KW-1185">Reference proteome</keyword>
<dbReference type="InterPro" id="IPR007855">
    <property type="entry name" value="RDRP"/>
</dbReference>
<comment type="similarity">
    <text evidence="1">Belongs to the RdRP family.</text>
</comment>
<sequence>ATPPRFLPVLLPLQVLLQPVERARAAAAPAARSRVRPSGRPRRGRLRPVRSVEARLASAAGVPPPLGDGAVPGRPVAGPTGRRQAAAGKQREAGARSDAARARVEQGLRRRRRGARPRQAGTSPPEQGRPVRHFDRFGPLLVGQAVPARPAAATIQLPLRQAVRGFPDPARERPQTPASRPRQQGQQRSHPVVQRIPHARAVRLALRIPVCQGRRRRRLLRNQRRRTVSAAYSTGIDRRGLGVGCAARAQHKLGNRKVLCENTWPAACLNEANVEVPILLCNRLTRRMSTVMTAITIGRSPTPTRFKQCMTDGCAPISRQILERVQTSLRLDQLPCAVQARLGPSKGVWYLASNEEEEEMATIGGSRAEDGWIKFTPSQKKFCLPDAEPHQSSVLDIVNVACNPKPSALNGGTIRVLESGGIPVSVFLQLQEEQVFRLERRLFSPDVNLVLRELHRYMRMLCNPGDAVTPSNLREAQLVDRCIALICAGATDTDPNVAVSKKIFACNYTRAMLQGMSSADPKLDVARSRYVMMVAPHRFNPLKARQVYCCLTSIDEETGREIGVLKGPLLLARNPCLLPTDVMLVEAVDASELSHLKDVLVMPVQGDRPLASDLAGGDYDGDLVRFWFRGVRPVFRPFSRAGANFC</sequence>
<dbReference type="GO" id="GO:0003968">
    <property type="term" value="F:RNA-directed RNA polymerase activity"/>
    <property type="evidence" value="ECO:0007669"/>
    <property type="project" value="UniProtKB-KW"/>
</dbReference>
<dbReference type="InterPro" id="IPR057596">
    <property type="entry name" value="RDRP_core"/>
</dbReference>
<dbReference type="PANTHER" id="PTHR23079:SF55">
    <property type="entry name" value="RNA-DIRECTED RNA POLYMERASE"/>
    <property type="match status" value="1"/>
</dbReference>
<evidence type="ECO:0000259" key="4">
    <source>
        <dbReference type="Pfam" id="PF05183"/>
    </source>
</evidence>